<sequence>MGSSSQQVDARRKPSGYVVSHSDYGQLDYRPQTNSRLTFTNVETVDIYFVDLNLEDYAKCYDYVIITGAASTKICQHQNASSFLQTWRSFNASSGFSVSIQFYSDNTGEYKGFLFQYKG</sequence>
<evidence type="ECO:0000256" key="1">
    <source>
        <dbReference type="ARBA" id="ARBA00023157"/>
    </source>
</evidence>
<dbReference type="Gene3D" id="2.60.120.290">
    <property type="entry name" value="Spermadhesin, CUB domain"/>
    <property type="match status" value="1"/>
</dbReference>
<accession>A0A7J7J6X3</accession>
<dbReference type="AlphaFoldDB" id="A0A7J7J6X3"/>
<dbReference type="Pfam" id="PF00431">
    <property type="entry name" value="CUB"/>
    <property type="match status" value="1"/>
</dbReference>
<dbReference type="InterPro" id="IPR000859">
    <property type="entry name" value="CUB_dom"/>
</dbReference>
<evidence type="ECO:0000259" key="2">
    <source>
        <dbReference type="Pfam" id="PF00431"/>
    </source>
</evidence>
<comment type="caution">
    <text evidence="3">The sequence shown here is derived from an EMBL/GenBank/DDBJ whole genome shotgun (WGS) entry which is preliminary data.</text>
</comment>
<gene>
    <name evidence="3" type="ORF">EB796_019706</name>
</gene>
<keyword evidence="4" id="KW-1185">Reference proteome</keyword>
<dbReference type="InterPro" id="IPR035914">
    <property type="entry name" value="Sperma_CUB_dom_sf"/>
</dbReference>
<evidence type="ECO:0000313" key="4">
    <source>
        <dbReference type="Proteomes" id="UP000593567"/>
    </source>
</evidence>
<dbReference type="EMBL" id="VXIV02002923">
    <property type="protein sequence ID" value="KAF6021979.1"/>
    <property type="molecule type" value="Genomic_DNA"/>
</dbReference>
<dbReference type="SUPFAM" id="SSF49854">
    <property type="entry name" value="Spermadhesin, CUB domain"/>
    <property type="match status" value="1"/>
</dbReference>
<reference evidence="3" key="1">
    <citation type="submission" date="2020-06" db="EMBL/GenBank/DDBJ databases">
        <title>Draft genome of Bugula neritina, a colonial animal packing powerful symbionts and potential medicines.</title>
        <authorList>
            <person name="Rayko M."/>
        </authorList>
    </citation>
    <scope>NUCLEOTIDE SEQUENCE [LARGE SCALE GENOMIC DNA]</scope>
    <source>
        <strain evidence="3">Kwan_BN1</strain>
    </source>
</reference>
<name>A0A7J7J6X3_BUGNE</name>
<proteinExistence type="predicted"/>
<organism evidence="3 4">
    <name type="scientific">Bugula neritina</name>
    <name type="common">Brown bryozoan</name>
    <name type="synonym">Sertularia neritina</name>
    <dbReference type="NCBI Taxonomy" id="10212"/>
    <lineage>
        <taxon>Eukaryota</taxon>
        <taxon>Metazoa</taxon>
        <taxon>Spiralia</taxon>
        <taxon>Lophotrochozoa</taxon>
        <taxon>Bryozoa</taxon>
        <taxon>Gymnolaemata</taxon>
        <taxon>Cheilostomatida</taxon>
        <taxon>Flustrina</taxon>
        <taxon>Buguloidea</taxon>
        <taxon>Bugulidae</taxon>
        <taxon>Bugula</taxon>
    </lineage>
</organism>
<protein>
    <recommendedName>
        <fullName evidence="2">CUB domain-containing protein</fullName>
    </recommendedName>
</protein>
<evidence type="ECO:0000313" key="3">
    <source>
        <dbReference type="EMBL" id="KAF6021979.1"/>
    </source>
</evidence>
<feature type="domain" description="CUB" evidence="2">
    <location>
        <begin position="22"/>
        <end position="117"/>
    </location>
</feature>
<keyword evidence="1" id="KW-1015">Disulfide bond</keyword>
<dbReference type="Proteomes" id="UP000593567">
    <property type="component" value="Unassembled WGS sequence"/>
</dbReference>